<proteinExistence type="predicted"/>
<dbReference type="AlphaFoldDB" id="A0A9D4N159"/>
<reference evidence="1" key="2">
    <citation type="submission" date="2020-11" db="EMBL/GenBank/DDBJ databases">
        <authorList>
            <person name="McCartney M.A."/>
            <person name="Auch B."/>
            <person name="Kono T."/>
            <person name="Mallez S."/>
            <person name="Becker A."/>
            <person name="Gohl D.M."/>
            <person name="Silverstein K.A.T."/>
            <person name="Koren S."/>
            <person name="Bechman K.B."/>
            <person name="Herman A."/>
            <person name="Abrahante J.E."/>
            <person name="Garbe J."/>
        </authorList>
    </citation>
    <scope>NUCLEOTIDE SEQUENCE</scope>
    <source>
        <strain evidence="1">Duluth1</strain>
        <tissue evidence="1">Whole animal</tissue>
    </source>
</reference>
<gene>
    <name evidence="1" type="ORF">DPMN_011737</name>
</gene>
<sequence length="85" mass="9488">MKNCLVDCRAILACCQAWFWLPERLNTLFRVVAGVPTGWVYTFRLPMLAPYMLYQRVRQLPAVGSNTCDLSLALSAGFLGDDAST</sequence>
<organism evidence="1 2">
    <name type="scientific">Dreissena polymorpha</name>
    <name type="common">Zebra mussel</name>
    <name type="synonym">Mytilus polymorpha</name>
    <dbReference type="NCBI Taxonomy" id="45954"/>
    <lineage>
        <taxon>Eukaryota</taxon>
        <taxon>Metazoa</taxon>
        <taxon>Spiralia</taxon>
        <taxon>Lophotrochozoa</taxon>
        <taxon>Mollusca</taxon>
        <taxon>Bivalvia</taxon>
        <taxon>Autobranchia</taxon>
        <taxon>Heteroconchia</taxon>
        <taxon>Euheterodonta</taxon>
        <taxon>Imparidentia</taxon>
        <taxon>Neoheterodontei</taxon>
        <taxon>Myida</taxon>
        <taxon>Dreissenoidea</taxon>
        <taxon>Dreissenidae</taxon>
        <taxon>Dreissena</taxon>
    </lineage>
</organism>
<reference evidence="1" key="1">
    <citation type="journal article" date="2019" name="bioRxiv">
        <title>The Genome of the Zebra Mussel, Dreissena polymorpha: A Resource for Invasive Species Research.</title>
        <authorList>
            <person name="McCartney M.A."/>
            <person name="Auch B."/>
            <person name="Kono T."/>
            <person name="Mallez S."/>
            <person name="Zhang Y."/>
            <person name="Obille A."/>
            <person name="Becker A."/>
            <person name="Abrahante J.E."/>
            <person name="Garbe J."/>
            <person name="Badalamenti J.P."/>
            <person name="Herman A."/>
            <person name="Mangelson H."/>
            <person name="Liachko I."/>
            <person name="Sullivan S."/>
            <person name="Sone E.D."/>
            <person name="Koren S."/>
            <person name="Silverstein K.A.T."/>
            <person name="Beckman K.B."/>
            <person name="Gohl D.M."/>
        </authorList>
    </citation>
    <scope>NUCLEOTIDE SEQUENCE</scope>
    <source>
        <strain evidence="1">Duluth1</strain>
        <tissue evidence="1">Whole animal</tissue>
    </source>
</reference>
<accession>A0A9D4N159</accession>
<evidence type="ECO:0000313" key="1">
    <source>
        <dbReference type="EMBL" id="KAH3887718.1"/>
    </source>
</evidence>
<name>A0A9D4N159_DREPO</name>
<dbReference type="Proteomes" id="UP000828390">
    <property type="component" value="Unassembled WGS sequence"/>
</dbReference>
<protein>
    <submittedName>
        <fullName evidence="1">Uncharacterized protein</fullName>
    </submittedName>
</protein>
<keyword evidence="2" id="KW-1185">Reference proteome</keyword>
<comment type="caution">
    <text evidence="1">The sequence shown here is derived from an EMBL/GenBank/DDBJ whole genome shotgun (WGS) entry which is preliminary data.</text>
</comment>
<evidence type="ECO:0000313" key="2">
    <source>
        <dbReference type="Proteomes" id="UP000828390"/>
    </source>
</evidence>
<dbReference type="EMBL" id="JAIWYP010000001">
    <property type="protein sequence ID" value="KAH3887718.1"/>
    <property type="molecule type" value="Genomic_DNA"/>
</dbReference>